<protein>
    <recommendedName>
        <fullName evidence="3">Single-stranded DNA-binding protein</fullName>
    </recommendedName>
</protein>
<dbReference type="NCBIfam" id="TIGR00621">
    <property type="entry name" value="ssb"/>
    <property type="match status" value="1"/>
</dbReference>
<dbReference type="CDD" id="cd04496">
    <property type="entry name" value="SSB_OBF"/>
    <property type="match status" value="1"/>
</dbReference>
<feature type="compositionally biased region" description="Low complexity" evidence="4">
    <location>
        <begin position="147"/>
        <end position="159"/>
    </location>
</feature>
<sequence>MKDVVVTVSGFAGSNPALHVTPDKDKEWTSFRVASTRRYVNDDGEWTDGRTLWFTVKAWRAAAQNVVRSVRKGDPVVVTGRLEVDEWTGPDGQERVSLVIAASAVGIDATRGRVEFSRLVHHGRPADDPFAVVPPDEGGEARPDAPLPDGGLDGVPDLDGTGRRELVTA</sequence>
<keyword evidence="1 2" id="KW-0238">DNA-binding</keyword>
<dbReference type="SUPFAM" id="SSF50249">
    <property type="entry name" value="Nucleic acid-binding proteins"/>
    <property type="match status" value="1"/>
</dbReference>
<accession>A0A8H9GJT1</accession>
<evidence type="ECO:0000256" key="3">
    <source>
        <dbReference type="RuleBase" id="RU000524"/>
    </source>
</evidence>
<feature type="region of interest" description="Disordered" evidence="4">
    <location>
        <begin position="125"/>
        <end position="169"/>
    </location>
</feature>
<evidence type="ECO:0000256" key="4">
    <source>
        <dbReference type="SAM" id="MobiDB-lite"/>
    </source>
</evidence>
<dbReference type="InterPro" id="IPR012340">
    <property type="entry name" value="NA-bd_OB-fold"/>
</dbReference>
<evidence type="ECO:0000256" key="1">
    <source>
        <dbReference type="ARBA" id="ARBA00023125"/>
    </source>
</evidence>
<dbReference type="GO" id="GO:0009295">
    <property type="term" value="C:nucleoid"/>
    <property type="evidence" value="ECO:0007669"/>
    <property type="project" value="TreeGrafter"/>
</dbReference>
<reference evidence="5" key="2">
    <citation type="submission" date="2020-09" db="EMBL/GenBank/DDBJ databases">
        <authorList>
            <person name="Sun Q."/>
            <person name="Ohkuma M."/>
        </authorList>
    </citation>
    <scope>NUCLEOTIDE SEQUENCE</scope>
    <source>
        <strain evidence="5">JCM 3051</strain>
    </source>
</reference>
<dbReference type="PANTHER" id="PTHR10302">
    <property type="entry name" value="SINGLE-STRANDED DNA-BINDING PROTEIN"/>
    <property type="match status" value="1"/>
</dbReference>
<dbReference type="AlphaFoldDB" id="A0A8H9GJT1"/>
<dbReference type="GO" id="GO:0003697">
    <property type="term" value="F:single-stranded DNA binding"/>
    <property type="evidence" value="ECO:0007669"/>
    <property type="project" value="InterPro"/>
</dbReference>
<dbReference type="InterPro" id="IPR011344">
    <property type="entry name" value="ssDNA-bd"/>
</dbReference>
<dbReference type="RefSeq" id="WP_171106907.1">
    <property type="nucleotide sequence ID" value="NZ_BMPT01000010.1"/>
</dbReference>
<feature type="compositionally biased region" description="Basic and acidic residues" evidence="4">
    <location>
        <begin position="160"/>
        <end position="169"/>
    </location>
</feature>
<dbReference type="Proteomes" id="UP000655589">
    <property type="component" value="Unassembled WGS sequence"/>
</dbReference>
<dbReference type="GO" id="GO:0006260">
    <property type="term" value="P:DNA replication"/>
    <property type="evidence" value="ECO:0007669"/>
    <property type="project" value="InterPro"/>
</dbReference>
<evidence type="ECO:0000256" key="2">
    <source>
        <dbReference type="PROSITE-ProRule" id="PRU00252"/>
    </source>
</evidence>
<dbReference type="InterPro" id="IPR000424">
    <property type="entry name" value="Primosome_PriB/ssb"/>
</dbReference>
<proteinExistence type="predicted"/>
<gene>
    <name evidence="5" type="ORF">GCM10010102_27420</name>
</gene>
<dbReference type="EMBL" id="BMPT01000010">
    <property type="protein sequence ID" value="GGM30556.1"/>
    <property type="molecule type" value="Genomic_DNA"/>
</dbReference>
<keyword evidence="6" id="KW-1185">Reference proteome</keyword>
<comment type="caution">
    <text evidence="5">The sequence shown here is derived from an EMBL/GenBank/DDBJ whole genome shotgun (WGS) entry which is preliminary data.</text>
</comment>
<reference evidence="5" key="1">
    <citation type="journal article" date="2014" name="Int. J. Syst. Evol. Microbiol.">
        <title>Complete genome sequence of Corynebacterium casei LMG S-19264T (=DSM 44701T), isolated from a smear-ripened cheese.</title>
        <authorList>
            <consortium name="US DOE Joint Genome Institute (JGI-PGF)"/>
            <person name="Walter F."/>
            <person name="Albersmeier A."/>
            <person name="Kalinowski J."/>
            <person name="Ruckert C."/>
        </authorList>
    </citation>
    <scope>NUCLEOTIDE SEQUENCE</scope>
    <source>
        <strain evidence="5">JCM 3051</strain>
    </source>
</reference>
<dbReference type="PROSITE" id="PS50935">
    <property type="entry name" value="SSB"/>
    <property type="match status" value="1"/>
</dbReference>
<evidence type="ECO:0000313" key="5">
    <source>
        <dbReference type="EMBL" id="GGM30556.1"/>
    </source>
</evidence>
<dbReference type="Pfam" id="PF00436">
    <property type="entry name" value="SSB"/>
    <property type="match status" value="1"/>
</dbReference>
<organism evidence="5 6">
    <name type="scientific">Promicromonospora citrea</name>
    <dbReference type="NCBI Taxonomy" id="43677"/>
    <lineage>
        <taxon>Bacteria</taxon>
        <taxon>Bacillati</taxon>
        <taxon>Actinomycetota</taxon>
        <taxon>Actinomycetes</taxon>
        <taxon>Micrococcales</taxon>
        <taxon>Promicromonosporaceae</taxon>
        <taxon>Promicromonospora</taxon>
    </lineage>
</organism>
<name>A0A8H9GJT1_9MICO</name>
<evidence type="ECO:0000313" key="6">
    <source>
        <dbReference type="Proteomes" id="UP000655589"/>
    </source>
</evidence>
<dbReference type="PANTHER" id="PTHR10302:SF27">
    <property type="entry name" value="SINGLE-STRANDED DNA-BINDING PROTEIN"/>
    <property type="match status" value="1"/>
</dbReference>
<dbReference type="Gene3D" id="2.40.50.140">
    <property type="entry name" value="Nucleic acid-binding proteins"/>
    <property type="match status" value="1"/>
</dbReference>